<dbReference type="SMART" id="SM00460">
    <property type="entry name" value="TGc"/>
    <property type="match status" value="1"/>
</dbReference>
<evidence type="ECO:0000313" key="3">
    <source>
        <dbReference type="Proteomes" id="UP000199208"/>
    </source>
</evidence>
<dbReference type="PANTHER" id="PTHR33490:SF3">
    <property type="entry name" value="CONSERVED INTEGRAL MEMBRANE PROTEIN"/>
    <property type="match status" value="1"/>
</dbReference>
<dbReference type="Pfam" id="PF01841">
    <property type="entry name" value="Transglut_core"/>
    <property type="match status" value="1"/>
</dbReference>
<dbReference type="InterPro" id="IPR012854">
    <property type="entry name" value="Cu_amine_oxidase-like_N"/>
</dbReference>
<dbReference type="Gene3D" id="3.30.457.10">
    <property type="entry name" value="Copper amine oxidase-like, N-terminal domain"/>
    <property type="match status" value="1"/>
</dbReference>
<organism evidence="2 3">
    <name type="scientific">Acidaminobacter hydrogenoformans DSM 2784</name>
    <dbReference type="NCBI Taxonomy" id="1120920"/>
    <lineage>
        <taxon>Bacteria</taxon>
        <taxon>Bacillati</taxon>
        <taxon>Bacillota</taxon>
        <taxon>Clostridia</taxon>
        <taxon>Peptostreptococcales</taxon>
        <taxon>Acidaminobacteraceae</taxon>
        <taxon>Acidaminobacter</taxon>
    </lineage>
</organism>
<reference evidence="2 3" key="1">
    <citation type="submission" date="2016-10" db="EMBL/GenBank/DDBJ databases">
        <authorList>
            <person name="de Groot N.N."/>
        </authorList>
    </citation>
    <scope>NUCLEOTIDE SEQUENCE [LARGE SCALE GENOMIC DNA]</scope>
    <source>
        <strain evidence="2 3">DSM 2784</strain>
    </source>
</reference>
<feature type="domain" description="Transglutaminase-like" evidence="1">
    <location>
        <begin position="511"/>
        <end position="567"/>
    </location>
</feature>
<dbReference type="InterPro" id="IPR038765">
    <property type="entry name" value="Papain-like_cys_pep_sf"/>
</dbReference>
<dbReference type="EMBL" id="FMWL01000013">
    <property type="protein sequence ID" value="SCZ80629.1"/>
    <property type="molecule type" value="Genomic_DNA"/>
</dbReference>
<dbReference type="Proteomes" id="UP000199208">
    <property type="component" value="Unassembled WGS sequence"/>
</dbReference>
<dbReference type="InterPro" id="IPR002931">
    <property type="entry name" value="Transglutaminase-like"/>
</dbReference>
<dbReference type="SUPFAM" id="SSF54001">
    <property type="entry name" value="Cysteine proteinases"/>
    <property type="match status" value="1"/>
</dbReference>
<dbReference type="AlphaFoldDB" id="A0A1G5S528"/>
<gene>
    <name evidence="2" type="ORF">SAMN03080599_02367</name>
</gene>
<proteinExistence type="predicted"/>
<evidence type="ECO:0000259" key="1">
    <source>
        <dbReference type="SMART" id="SM00460"/>
    </source>
</evidence>
<dbReference type="SUPFAM" id="SSF55383">
    <property type="entry name" value="Copper amine oxidase, domain N"/>
    <property type="match status" value="1"/>
</dbReference>
<keyword evidence="3" id="KW-1185">Reference proteome</keyword>
<dbReference type="STRING" id="1120920.SAMN03080599_02367"/>
<dbReference type="Pfam" id="PF07833">
    <property type="entry name" value="Cu_amine_oxidN1"/>
    <property type="match status" value="1"/>
</dbReference>
<keyword evidence="2" id="KW-0645">Protease</keyword>
<name>A0A1G5S528_9FIRM</name>
<dbReference type="GO" id="GO:0006508">
    <property type="term" value="P:proteolysis"/>
    <property type="evidence" value="ECO:0007669"/>
    <property type="project" value="UniProtKB-KW"/>
</dbReference>
<keyword evidence="2" id="KW-0378">Hydrolase</keyword>
<dbReference type="GO" id="GO:0008233">
    <property type="term" value="F:peptidase activity"/>
    <property type="evidence" value="ECO:0007669"/>
    <property type="project" value="UniProtKB-KW"/>
</dbReference>
<sequence>MSAIRPETYQVFFKKTLCALLMSLFVLLPLMGAADHSSFGTNTMREISIYLNDRKLDLKTMPIVRSGVVYVPMIELAAELRFYYQRFNGEAAVLYKNNLFVKVLKDSDTAYVNGAEVPLAGPVFEEENRLYLPISLIASALDFERRWDPATGDFRMVSGDAGYKFAFFKDSFYKKIFVDAYGVNISVPIHWDKINSERQSYGFIDSFEQFSVEVVAERQAPGVTLEDWQALRFESVQKAGTVLIGEIGVDTMTSTRIDSHSLEYSVRQGPETLQHIDYLFLQGNIGYSLLFSYNSYIDPAYAKNIIKNVAESFQVDMLTIRESEEHYVEYRNFFEYGITLEHELYSNQLAFNTQRFEGTLANPDGVTQFLITVSKGTDRLEFIVPVKDGKFSTRIYLPFGLGKHNILIETLDKNGFIFEAKRDLNFEPRINYHRDNVMQFSLINTSGDKIRYLVPTARIPADHEQITSVSNLLTYKELTQYGKARALYLWIMENIELDGAMAPFSRNALEVFEQEIGTEEEIGLLYASFLRAIGIPAKITTGEGAAQQHLWVEVFINGEWRVMDIGHEFSTPSQGLPLKYFWLDRETFYADYENIKSLNE</sequence>
<accession>A0A1G5S528</accession>
<dbReference type="InterPro" id="IPR036582">
    <property type="entry name" value="Mao_N_sf"/>
</dbReference>
<evidence type="ECO:0000313" key="2">
    <source>
        <dbReference type="EMBL" id="SCZ80629.1"/>
    </source>
</evidence>
<dbReference type="Gene3D" id="3.10.620.30">
    <property type="match status" value="1"/>
</dbReference>
<protein>
    <submittedName>
        <fullName evidence="2">Transglutaminase-like enzyme, putative cysteine protease</fullName>
    </submittedName>
</protein>
<dbReference type="PANTHER" id="PTHR33490">
    <property type="entry name" value="BLR5614 PROTEIN-RELATED"/>
    <property type="match status" value="1"/>
</dbReference>